<dbReference type="SUPFAM" id="SSF56300">
    <property type="entry name" value="Metallo-dependent phosphatases"/>
    <property type="match status" value="1"/>
</dbReference>
<dbReference type="InterPro" id="IPR004843">
    <property type="entry name" value="Calcineurin-like_PHP"/>
</dbReference>
<evidence type="ECO:0000256" key="1">
    <source>
        <dbReference type="SAM" id="MobiDB-lite"/>
    </source>
</evidence>
<reference evidence="3 4" key="1">
    <citation type="submission" date="2018-10" db="EMBL/GenBank/DDBJ databases">
        <title>Natrarchaeobius chitinivorans gen. nov., sp. nov., and Natrarchaeobius haloalkaliphilus sp. nov., alkaliphilic, chitin-utilizing haloarchaea from hypersaline alkaline lakes.</title>
        <authorList>
            <person name="Sorokin D.Y."/>
            <person name="Elcheninov A.G."/>
            <person name="Kostrikina N.A."/>
            <person name="Bale N.J."/>
            <person name="Sinninghe Damste J.S."/>
            <person name="Khijniak T.V."/>
            <person name="Kublanov I.V."/>
            <person name="Toshchakov S.V."/>
        </authorList>
    </citation>
    <scope>NUCLEOTIDE SEQUENCE [LARGE SCALE GENOMIC DNA]</scope>
    <source>
        <strain evidence="3 4">AArcht7</strain>
    </source>
</reference>
<evidence type="ECO:0000313" key="4">
    <source>
        <dbReference type="Proteomes" id="UP000281431"/>
    </source>
</evidence>
<evidence type="ECO:0000313" key="3">
    <source>
        <dbReference type="EMBL" id="RQH02675.1"/>
    </source>
</evidence>
<dbReference type="OrthoDB" id="374240at2157"/>
<dbReference type="InterPro" id="IPR029052">
    <property type="entry name" value="Metallo-depent_PP-like"/>
</dbReference>
<dbReference type="EMBL" id="REFZ01000002">
    <property type="protein sequence ID" value="RQH02675.1"/>
    <property type="molecule type" value="Genomic_DNA"/>
</dbReference>
<organism evidence="3 4">
    <name type="scientific">Natrarchaeobius chitinivorans</name>
    <dbReference type="NCBI Taxonomy" id="1679083"/>
    <lineage>
        <taxon>Archaea</taxon>
        <taxon>Methanobacteriati</taxon>
        <taxon>Methanobacteriota</taxon>
        <taxon>Stenosarchaea group</taxon>
        <taxon>Halobacteria</taxon>
        <taxon>Halobacteriales</taxon>
        <taxon>Natrialbaceae</taxon>
        <taxon>Natrarchaeobius</taxon>
    </lineage>
</organism>
<name>A0A3N6MM99_NATCH</name>
<dbReference type="Pfam" id="PF00149">
    <property type="entry name" value="Metallophos"/>
    <property type="match status" value="1"/>
</dbReference>
<evidence type="ECO:0000259" key="2">
    <source>
        <dbReference type="Pfam" id="PF00149"/>
    </source>
</evidence>
<dbReference type="PANTHER" id="PTHR43143:SF1">
    <property type="entry name" value="SERINE_THREONINE-PROTEIN PHOSPHATASE CPPED1"/>
    <property type="match status" value="1"/>
</dbReference>
<sequence>MTDNDTTARDDESPSRDVTRVPIVGDLEPKPDPVFDNFEKAVDAINRIDGDRPVDFVAGIGDVAHEGKRVQYEAATEILQGLEAPFYPILGNEELEESTDRFFEYAESWNDDPSAIPDISYVKTVNDVLFVFATATENGKDFDEQELEWIETQLKNHEELPAVLFVHAAPQNVFPEGRTMLVDNFDRILSIPNVSAVFSGHSHMSVHETTTYARDDWGNHHVHIPGIERTKVGDEHVPRFRLATIGSDGRVTVETYNVDEDRFEDEHEVSFDISSAPAQTHVE</sequence>
<gene>
    <name evidence="3" type="ORF">EA472_05095</name>
</gene>
<dbReference type="Proteomes" id="UP000281431">
    <property type="component" value="Unassembled WGS sequence"/>
</dbReference>
<feature type="compositionally biased region" description="Basic and acidic residues" evidence="1">
    <location>
        <begin position="1"/>
        <end position="19"/>
    </location>
</feature>
<dbReference type="Gene3D" id="3.60.21.10">
    <property type="match status" value="1"/>
</dbReference>
<dbReference type="AlphaFoldDB" id="A0A3N6MM99"/>
<protein>
    <submittedName>
        <fullName evidence="3">Serine/threonine protein phosphatase</fullName>
    </submittedName>
</protein>
<dbReference type="PANTHER" id="PTHR43143">
    <property type="entry name" value="METALLOPHOSPHOESTERASE, CALCINEURIN SUPERFAMILY"/>
    <property type="match status" value="1"/>
</dbReference>
<accession>A0A3N6MM99</accession>
<dbReference type="GO" id="GO:0016787">
    <property type="term" value="F:hydrolase activity"/>
    <property type="evidence" value="ECO:0007669"/>
    <property type="project" value="InterPro"/>
</dbReference>
<keyword evidence="4" id="KW-1185">Reference proteome</keyword>
<dbReference type="InterPro" id="IPR051918">
    <property type="entry name" value="STPP_CPPED1"/>
</dbReference>
<proteinExistence type="predicted"/>
<feature type="domain" description="Calcineurin-like phosphoesterase" evidence="2">
    <location>
        <begin position="23"/>
        <end position="204"/>
    </location>
</feature>
<feature type="region of interest" description="Disordered" evidence="1">
    <location>
        <begin position="1"/>
        <end position="26"/>
    </location>
</feature>
<comment type="caution">
    <text evidence="3">The sequence shown here is derived from an EMBL/GenBank/DDBJ whole genome shotgun (WGS) entry which is preliminary data.</text>
</comment>